<dbReference type="InParanoid" id="A0A419QBN8"/>
<sequence>MKEITKSRVLSVLLAFLDVVSVVLRVHGWRRCRIWLPNDLDGVVSLYLDCPTEFLEVYAPWNDCREDARDRVAGMDCCFPVQCQIVFGVGARRPKWLERELTDRKIRGSNPTSAFRIPLSRLGQPGSIPALLGTERLLQLNDFLKFFLELDAIGYNDAFQQAFSLSYRKSACTGCRISMTSGATCVGICATTETAMTSAAEFACNDFHTSLPSHRGSFPRKKIRSAGVRSTLPS</sequence>
<dbReference type="Proteomes" id="UP000286415">
    <property type="component" value="Unassembled WGS sequence"/>
</dbReference>
<gene>
    <name evidence="1" type="ORF">CSKR_101833</name>
</gene>
<keyword evidence="2" id="KW-1185">Reference proteome</keyword>
<proteinExistence type="predicted"/>
<evidence type="ECO:0000313" key="1">
    <source>
        <dbReference type="EMBL" id="KAG5444487.1"/>
    </source>
</evidence>
<dbReference type="OrthoDB" id="10051416at2759"/>
<evidence type="ECO:0000313" key="2">
    <source>
        <dbReference type="Proteomes" id="UP000286415"/>
    </source>
</evidence>
<organism evidence="1 2">
    <name type="scientific">Clonorchis sinensis</name>
    <name type="common">Chinese liver fluke</name>
    <dbReference type="NCBI Taxonomy" id="79923"/>
    <lineage>
        <taxon>Eukaryota</taxon>
        <taxon>Metazoa</taxon>
        <taxon>Spiralia</taxon>
        <taxon>Lophotrochozoa</taxon>
        <taxon>Platyhelminthes</taxon>
        <taxon>Trematoda</taxon>
        <taxon>Digenea</taxon>
        <taxon>Opisthorchiida</taxon>
        <taxon>Opisthorchiata</taxon>
        <taxon>Opisthorchiidae</taxon>
        <taxon>Clonorchis</taxon>
    </lineage>
</organism>
<dbReference type="EMBL" id="NIRI02000056">
    <property type="protein sequence ID" value="KAG5444487.1"/>
    <property type="molecule type" value="Genomic_DNA"/>
</dbReference>
<reference evidence="1 2" key="2">
    <citation type="journal article" date="2021" name="Genomics">
        <title>High-quality reference genome for Clonorchis sinensis.</title>
        <authorList>
            <person name="Young N.D."/>
            <person name="Stroehlein A.J."/>
            <person name="Kinkar L."/>
            <person name="Wang T."/>
            <person name="Sohn W.M."/>
            <person name="Chang B.C.H."/>
            <person name="Kaur P."/>
            <person name="Weisz D."/>
            <person name="Dudchenko O."/>
            <person name="Aiden E.L."/>
            <person name="Korhonen P.K."/>
            <person name="Gasser R.B."/>
        </authorList>
    </citation>
    <scope>NUCLEOTIDE SEQUENCE [LARGE SCALE GENOMIC DNA]</scope>
    <source>
        <strain evidence="1">Cs-k2</strain>
    </source>
</reference>
<dbReference type="AlphaFoldDB" id="A0A419QBN8"/>
<reference evidence="1 2" key="1">
    <citation type="journal article" date="2018" name="Biotechnol. Adv.">
        <title>Improved genomic resources and new bioinformatic workflow for the carcinogenic parasite Clonorchis sinensis: Biotechnological implications.</title>
        <authorList>
            <person name="Wang D."/>
            <person name="Korhonen P.K."/>
            <person name="Gasser R.B."/>
            <person name="Young N.D."/>
        </authorList>
    </citation>
    <scope>NUCLEOTIDE SEQUENCE [LARGE SCALE GENOMIC DNA]</scope>
    <source>
        <strain evidence="1">Cs-k2</strain>
    </source>
</reference>
<comment type="caution">
    <text evidence="1">The sequence shown here is derived from an EMBL/GenBank/DDBJ whole genome shotgun (WGS) entry which is preliminary data.</text>
</comment>
<name>A0A419QBN8_CLOSI</name>
<protein>
    <submittedName>
        <fullName evidence="1">Uncharacterized protein</fullName>
    </submittedName>
</protein>
<accession>A0A419QBN8</accession>